<comment type="catalytic activity">
    <reaction evidence="1">
        <text>S-ubiquitinyl-[E2 ubiquitin-conjugating enzyme]-L-cysteine + [acceptor protein]-L-lysine = [E2 ubiquitin-conjugating enzyme]-L-cysteine + N(6)-ubiquitinyl-[acceptor protein]-L-lysine.</text>
        <dbReference type="EC" id="2.3.2.27"/>
    </reaction>
</comment>
<dbReference type="InterPro" id="IPR052297">
    <property type="entry name" value="RING-CH-type_E3_ubiq-ligase"/>
</dbReference>
<evidence type="ECO:0000313" key="12">
    <source>
        <dbReference type="Proteomes" id="UP000593571"/>
    </source>
</evidence>
<evidence type="ECO:0000256" key="6">
    <source>
        <dbReference type="ARBA" id="ARBA00022771"/>
    </source>
</evidence>
<dbReference type="Proteomes" id="UP000593571">
    <property type="component" value="Unassembled WGS sequence"/>
</dbReference>
<feature type="compositionally biased region" description="Basic residues" evidence="9">
    <location>
        <begin position="105"/>
        <end position="117"/>
    </location>
</feature>
<keyword evidence="5" id="KW-0479">Metal-binding</keyword>
<feature type="compositionally biased region" description="Low complexity" evidence="9">
    <location>
        <begin position="120"/>
        <end position="132"/>
    </location>
</feature>
<dbReference type="EMBL" id="JACASE010000006">
    <property type="protein sequence ID" value="KAF6457395.1"/>
    <property type="molecule type" value="Genomic_DNA"/>
</dbReference>
<evidence type="ECO:0000259" key="10">
    <source>
        <dbReference type="PROSITE" id="PS51292"/>
    </source>
</evidence>
<accession>A0A7J8GCL8</accession>
<evidence type="ECO:0000256" key="9">
    <source>
        <dbReference type="SAM" id="MobiDB-lite"/>
    </source>
</evidence>
<evidence type="ECO:0000256" key="5">
    <source>
        <dbReference type="ARBA" id="ARBA00022723"/>
    </source>
</evidence>
<reference evidence="11 12" key="1">
    <citation type="journal article" date="2020" name="Nature">
        <title>Six reference-quality genomes reveal evolution of bat adaptations.</title>
        <authorList>
            <person name="Jebb D."/>
            <person name="Huang Z."/>
            <person name="Pippel M."/>
            <person name="Hughes G.M."/>
            <person name="Lavrichenko K."/>
            <person name="Devanna P."/>
            <person name="Winkler S."/>
            <person name="Jermiin L.S."/>
            <person name="Skirmuntt E.C."/>
            <person name="Katzourakis A."/>
            <person name="Burkitt-Gray L."/>
            <person name="Ray D.A."/>
            <person name="Sullivan K.A.M."/>
            <person name="Roscito J.G."/>
            <person name="Kirilenko B.M."/>
            <person name="Davalos L.M."/>
            <person name="Corthals A.P."/>
            <person name="Power M.L."/>
            <person name="Jones G."/>
            <person name="Ransome R.D."/>
            <person name="Dechmann D.K.N."/>
            <person name="Locatelli A.G."/>
            <person name="Puechmaille S.J."/>
            <person name="Fedrigo O."/>
            <person name="Jarvis E.D."/>
            <person name="Hiller M."/>
            <person name="Vernes S.C."/>
            <person name="Myers E.W."/>
            <person name="Teeling E.C."/>
        </authorList>
    </citation>
    <scope>NUCLEOTIDE SEQUENCE [LARGE SCALE GENOMIC DNA]</scope>
    <source>
        <strain evidence="11">MRouAeg1</strain>
        <tissue evidence="11">Muscle</tissue>
    </source>
</reference>
<evidence type="ECO:0000256" key="8">
    <source>
        <dbReference type="ARBA" id="ARBA00022833"/>
    </source>
</evidence>
<dbReference type="PROSITE" id="PS51292">
    <property type="entry name" value="ZF_RING_CH"/>
    <property type="match status" value="1"/>
</dbReference>
<feature type="compositionally biased region" description="Basic and acidic residues" evidence="9">
    <location>
        <begin position="34"/>
        <end position="49"/>
    </location>
</feature>
<keyword evidence="4" id="KW-0808">Transferase</keyword>
<sequence>MLPEARDRQKFVSDVQYLRDMQHKVESEYQACLRRQEYRRDPNEKKRDQPWGQETNFERSRFSSGLSSKQSSSEEDLPAEPKLSTKNSMFKCDSRLPAIDQPSVKQKHKSTMTKRKPEKGSPSKPSPAQAPQILSRKRRPNLGRLTVSPDLESPRASSPDVQSPRASGDRSRQKSQLPGRAPALRGADPVVQQEGPAWARDTKLKRPTRERRNLVPSSQLMTMTKNTPERAKKVDPSGFLQNEPRPALSQAFQRTNSPQVMNKSAGSPLTTTTTVEGSKRVPFRFRDEDFYSILSLNREGENDDTEEETHIEEELLLVGMHPPSSPSSHRRCRLLGTSATQAKNKNFEDHPEKSRADSLRSECSHGSPISHAMGPVTKEPSVGQRMFQDHRLPDGGSAKENNSSDSENEEKTFCSWDTKTEPILDDDLDAENVFSDCTSVDDKPGTHAYERDWQTYLNNSSTSLDYFLSGRPTAPRASMNPSYNTLESSVHSNPRDDIPVDLSMASTLVHSSDLDGNSRFNVRRPLSPIRNRNPFASAEHHSYLPVNGAQEFDVRRAEAITLTSQSQGDPFRTEDVLLNPQSSVSMEESPSSSPSRTNLQGHLHVPGSLQENIPFTFFAVSEFPYHSGGGNRIAISGFVDEKETTKIKTDPEKLKKLQESLLEEDSEEEGDMCRICQIAGGSPTNPLLEPCGCVGSLQFVHQECLKKWLKVKITSGADLGAVKTCEMCKQGLLVDLDDFNMTEFYRKHQQSRVRDARAHSASTGSSRLGVI</sequence>
<dbReference type="GO" id="GO:0061630">
    <property type="term" value="F:ubiquitin protein ligase activity"/>
    <property type="evidence" value="ECO:0007669"/>
    <property type="project" value="UniProtKB-EC"/>
</dbReference>
<evidence type="ECO:0000256" key="4">
    <source>
        <dbReference type="ARBA" id="ARBA00022679"/>
    </source>
</evidence>
<feature type="region of interest" description="Disordered" evidence="9">
    <location>
        <begin position="256"/>
        <end position="275"/>
    </location>
</feature>
<name>A0A7J8GCL8_ROUAE</name>
<dbReference type="PANTHER" id="PTHR14471:SF5">
    <property type="entry name" value="E3 UBIQUITIN-PROTEIN LIGASE MARCHF10-RELATED"/>
    <property type="match status" value="1"/>
</dbReference>
<dbReference type="PANTHER" id="PTHR14471">
    <property type="entry name" value="MARCH7/10 E3 UBIQUITIN PROTEIN LIGASE FAMILY MEMBER"/>
    <property type="match status" value="1"/>
</dbReference>
<proteinExistence type="predicted"/>
<evidence type="ECO:0000256" key="1">
    <source>
        <dbReference type="ARBA" id="ARBA00000900"/>
    </source>
</evidence>
<dbReference type="Gene3D" id="3.30.40.10">
    <property type="entry name" value="Zinc/RING finger domain, C3HC4 (zinc finger)"/>
    <property type="match status" value="1"/>
</dbReference>
<comment type="caution">
    <text evidence="11">The sequence shown here is derived from an EMBL/GenBank/DDBJ whole genome shotgun (WGS) entry which is preliminary data.</text>
</comment>
<keyword evidence="8" id="KW-0862">Zinc</keyword>
<keyword evidence="7" id="KW-0833">Ubl conjugation pathway</keyword>
<dbReference type="InterPro" id="IPR013083">
    <property type="entry name" value="Znf_RING/FYVE/PHD"/>
</dbReference>
<dbReference type="AlphaFoldDB" id="A0A7J8GCL8"/>
<dbReference type="SMART" id="SM00744">
    <property type="entry name" value="RINGv"/>
    <property type="match status" value="1"/>
</dbReference>
<gene>
    <name evidence="11" type="ORF">HJG63_013010</name>
</gene>
<dbReference type="SUPFAM" id="SSF57850">
    <property type="entry name" value="RING/U-box"/>
    <property type="match status" value="1"/>
</dbReference>
<keyword evidence="6" id="KW-0863">Zinc-finger</keyword>
<comment type="pathway">
    <text evidence="2">Protein modification; protein ubiquitination.</text>
</comment>
<dbReference type="EC" id="2.3.2.27" evidence="3"/>
<feature type="compositionally biased region" description="Low complexity" evidence="9">
    <location>
        <begin position="582"/>
        <end position="595"/>
    </location>
</feature>
<protein>
    <recommendedName>
        <fullName evidence="3">RING-type E3 ubiquitin transferase</fullName>
        <ecNumber evidence="3">2.3.2.27</ecNumber>
    </recommendedName>
</protein>
<feature type="region of interest" description="Disordered" evidence="9">
    <location>
        <begin position="33"/>
        <end position="214"/>
    </location>
</feature>
<evidence type="ECO:0000256" key="7">
    <source>
        <dbReference type="ARBA" id="ARBA00022786"/>
    </source>
</evidence>
<feature type="compositionally biased region" description="Low complexity" evidence="9">
    <location>
        <begin position="62"/>
        <end position="71"/>
    </location>
</feature>
<organism evidence="11 12">
    <name type="scientific">Rousettus aegyptiacus</name>
    <name type="common">Egyptian fruit bat</name>
    <name type="synonym">Pteropus aegyptiacus</name>
    <dbReference type="NCBI Taxonomy" id="9407"/>
    <lineage>
        <taxon>Eukaryota</taxon>
        <taxon>Metazoa</taxon>
        <taxon>Chordata</taxon>
        <taxon>Craniata</taxon>
        <taxon>Vertebrata</taxon>
        <taxon>Euteleostomi</taxon>
        <taxon>Mammalia</taxon>
        <taxon>Eutheria</taxon>
        <taxon>Laurasiatheria</taxon>
        <taxon>Chiroptera</taxon>
        <taxon>Yinpterochiroptera</taxon>
        <taxon>Pteropodoidea</taxon>
        <taxon>Pteropodidae</taxon>
        <taxon>Rousettinae</taxon>
        <taxon>Rousettus</taxon>
    </lineage>
</organism>
<feature type="region of interest" description="Disordered" evidence="9">
    <location>
        <begin position="339"/>
        <end position="414"/>
    </location>
</feature>
<dbReference type="Pfam" id="PF12906">
    <property type="entry name" value="RINGv"/>
    <property type="match status" value="1"/>
</dbReference>
<keyword evidence="12" id="KW-1185">Reference proteome</keyword>
<feature type="region of interest" description="Disordered" evidence="9">
    <location>
        <begin position="581"/>
        <end position="603"/>
    </location>
</feature>
<feature type="domain" description="RING-CH-type" evidence="10">
    <location>
        <begin position="665"/>
        <end position="735"/>
    </location>
</feature>
<dbReference type="InterPro" id="IPR042583">
    <property type="entry name" value="MARCH10_RING_CH-C4HC3"/>
</dbReference>
<feature type="compositionally biased region" description="Polar residues" evidence="9">
    <location>
        <begin position="155"/>
        <end position="165"/>
    </location>
</feature>
<dbReference type="InterPro" id="IPR011016">
    <property type="entry name" value="Znf_RING-CH"/>
</dbReference>
<evidence type="ECO:0000313" key="11">
    <source>
        <dbReference type="EMBL" id="KAF6457395.1"/>
    </source>
</evidence>
<evidence type="ECO:0000256" key="3">
    <source>
        <dbReference type="ARBA" id="ARBA00012483"/>
    </source>
</evidence>
<evidence type="ECO:0000256" key="2">
    <source>
        <dbReference type="ARBA" id="ARBA00004906"/>
    </source>
</evidence>
<dbReference type="GO" id="GO:0008270">
    <property type="term" value="F:zinc ion binding"/>
    <property type="evidence" value="ECO:0007669"/>
    <property type="project" value="UniProtKB-KW"/>
</dbReference>
<feature type="compositionally biased region" description="Basic and acidic residues" evidence="9">
    <location>
        <begin position="345"/>
        <end position="363"/>
    </location>
</feature>
<dbReference type="CDD" id="cd16813">
    <property type="entry name" value="RING_CH-C4HC3_MARCH10"/>
    <property type="match status" value="1"/>
</dbReference>